<keyword evidence="1" id="KW-0812">Transmembrane</keyword>
<protein>
    <submittedName>
        <fullName evidence="3">Uncharacterized protein</fullName>
    </submittedName>
</protein>
<feature type="transmembrane region" description="Helical" evidence="1">
    <location>
        <begin position="78"/>
        <end position="101"/>
    </location>
</feature>
<feature type="transmembrane region" description="Helical" evidence="1">
    <location>
        <begin position="153"/>
        <end position="175"/>
    </location>
</feature>
<dbReference type="AlphaFoldDB" id="A0AA39N699"/>
<dbReference type="GeneID" id="85356683"/>
<feature type="transmembrane region" description="Helical" evidence="1">
    <location>
        <begin position="46"/>
        <end position="66"/>
    </location>
</feature>
<keyword evidence="1" id="KW-1133">Transmembrane helix</keyword>
<evidence type="ECO:0000256" key="1">
    <source>
        <dbReference type="SAM" id="Phobius"/>
    </source>
</evidence>
<evidence type="ECO:0000313" key="3">
    <source>
        <dbReference type="EMBL" id="KAK0459019.1"/>
    </source>
</evidence>
<gene>
    <name evidence="3" type="ORF">EV420DRAFT_1541880</name>
</gene>
<proteinExistence type="predicted"/>
<name>A0AA39N699_ARMTA</name>
<accession>A0AA39N699</accession>
<reference evidence="3" key="1">
    <citation type="submission" date="2023-06" db="EMBL/GenBank/DDBJ databases">
        <authorList>
            <consortium name="Lawrence Berkeley National Laboratory"/>
            <person name="Ahrendt S."/>
            <person name="Sahu N."/>
            <person name="Indic B."/>
            <person name="Wong-Bajracharya J."/>
            <person name="Merenyi Z."/>
            <person name="Ke H.-M."/>
            <person name="Monk M."/>
            <person name="Kocsube S."/>
            <person name="Drula E."/>
            <person name="Lipzen A."/>
            <person name="Balint B."/>
            <person name="Henrissat B."/>
            <person name="Andreopoulos B."/>
            <person name="Martin F.M."/>
            <person name="Harder C.B."/>
            <person name="Rigling D."/>
            <person name="Ford K.L."/>
            <person name="Foster G.D."/>
            <person name="Pangilinan J."/>
            <person name="Papanicolaou A."/>
            <person name="Barry K."/>
            <person name="LaButti K."/>
            <person name="Viragh M."/>
            <person name="Koriabine M."/>
            <person name="Yan M."/>
            <person name="Riley R."/>
            <person name="Champramary S."/>
            <person name="Plett K.L."/>
            <person name="Tsai I.J."/>
            <person name="Slot J."/>
            <person name="Sipos G."/>
            <person name="Plett J."/>
            <person name="Nagy L.G."/>
            <person name="Grigoriev I.V."/>
        </authorList>
    </citation>
    <scope>NUCLEOTIDE SEQUENCE</scope>
    <source>
        <strain evidence="3">CCBAS 213</strain>
    </source>
</reference>
<evidence type="ECO:0000313" key="4">
    <source>
        <dbReference type="Proteomes" id="UP001175211"/>
    </source>
</evidence>
<feature type="transmembrane region" description="Helical" evidence="1">
    <location>
        <begin position="107"/>
        <end position="132"/>
    </location>
</feature>
<dbReference type="EMBL" id="JAUEPS010000016">
    <property type="protein sequence ID" value="KAK0459019.1"/>
    <property type="molecule type" value="Genomic_DNA"/>
</dbReference>
<evidence type="ECO:0000256" key="2">
    <source>
        <dbReference type="SAM" id="SignalP"/>
    </source>
</evidence>
<keyword evidence="1" id="KW-0472">Membrane</keyword>
<feature type="signal peptide" evidence="2">
    <location>
        <begin position="1"/>
        <end position="19"/>
    </location>
</feature>
<comment type="caution">
    <text evidence="3">The sequence shown here is derived from an EMBL/GenBank/DDBJ whole genome shotgun (WGS) entry which is preliminary data.</text>
</comment>
<dbReference type="RefSeq" id="XP_060331269.1">
    <property type="nucleotide sequence ID" value="XM_060473135.1"/>
</dbReference>
<feature type="chain" id="PRO_5041419607" evidence="2">
    <location>
        <begin position="20"/>
        <end position="259"/>
    </location>
</feature>
<sequence>MVAFITLLYTLITIDFGASWSHIHSAFIESGQSFWAAYSNLYDIQASYWETCITASISTILADLYMIRCCWMVWGRRWLVILLPIISLTSAIASKIMVVYYDYADGFVGIFPMLYISFSLVTTLSCTLLIIYRIITVTGVRRGAEGRLRVYHCFIEVLVESSALYSITLILFLAFTIRGNLEANYLDIVASIAKGVAPTLLLGRVVAGHTRPNDDHDESTVSTLQFRTPSGVGTPSLQESTMQSAVFEIGIEAQPERYR</sequence>
<keyword evidence="4" id="KW-1185">Reference proteome</keyword>
<dbReference type="Proteomes" id="UP001175211">
    <property type="component" value="Unassembled WGS sequence"/>
</dbReference>
<keyword evidence="2" id="KW-0732">Signal</keyword>
<organism evidence="3 4">
    <name type="scientific">Armillaria tabescens</name>
    <name type="common">Ringless honey mushroom</name>
    <name type="synonym">Agaricus tabescens</name>
    <dbReference type="NCBI Taxonomy" id="1929756"/>
    <lineage>
        <taxon>Eukaryota</taxon>
        <taxon>Fungi</taxon>
        <taxon>Dikarya</taxon>
        <taxon>Basidiomycota</taxon>
        <taxon>Agaricomycotina</taxon>
        <taxon>Agaricomycetes</taxon>
        <taxon>Agaricomycetidae</taxon>
        <taxon>Agaricales</taxon>
        <taxon>Marasmiineae</taxon>
        <taxon>Physalacriaceae</taxon>
        <taxon>Desarmillaria</taxon>
    </lineage>
</organism>